<dbReference type="EMBL" id="DSRU01000157">
    <property type="protein sequence ID" value="HFM98196.1"/>
    <property type="molecule type" value="Genomic_DNA"/>
</dbReference>
<protein>
    <submittedName>
        <fullName evidence="1">Uncharacterized protein</fullName>
    </submittedName>
</protein>
<gene>
    <name evidence="1" type="ORF">ENR64_10660</name>
</gene>
<name>A0A7C3PHV8_9CYAN</name>
<reference evidence="1" key="1">
    <citation type="journal article" date="2020" name="mSystems">
        <title>Genome- and Community-Level Interaction Insights into Carbon Utilization and Element Cycling Functions of Hydrothermarchaeota in Hydrothermal Sediment.</title>
        <authorList>
            <person name="Zhou Z."/>
            <person name="Liu Y."/>
            <person name="Xu W."/>
            <person name="Pan J."/>
            <person name="Luo Z.H."/>
            <person name="Li M."/>
        </authorList>
    </citation>
    <scope>NUCLEOTIDE SEQUENCE [LARGE SCALE GENOMIC DNA]</scope>
    <source>
        <strain evidence="1">SpSt-418</strain>
    </source>
</reference>
<proteinExistence type="predicted"/>
<sequence>MQTVSAKDMAMIKILLERIVEQRRVTRHEHRQLTSLLLSAHNLSPEERTQINRVFDYLQSGQLKLVD</sequence>
<evidence type="ECO:0000313" key="1">
    <source>
        <dbReference type="EMBL" id="HFM98196.1"/>
    </source>
</evidence>
<dbReference type="AlphaFoldDB" id="A0A7C3PHV8"/>
<comment type="caution">
    <text evidence="1">The sequence shown here is derived from an EMBL/GenBank/DDBJ whole genome shotgun (WGS) entry which is preliminary data.</text>
</comment>
<organism evidence="1">
    <name type="scientific">Oscillatoriales cyanobacterium SpSt-418</name>
    <dbReference type="NCBI Taxonomy" id="2282169"/>
    <lineage>
        <taxon>Bacteria</taxon>
        <taxon>Bacillati</taxon>
        <taxon>Cyanobacteriota</taxon>
        <taxon>Cyanophyceae</taxon>
        <taxon>Oscillatoriophycideae</taxon>
        <taxon>Oscillatoriales</taxon>
    </lineage>
</organism>
<accession>A0A7C3PHV8</accession>